<dbReference type="SUPFAM" id="SSF52540">
    <property type="entry name" value="P-loop containing nucleoside triphosphate hydrolases"/>
    <property type="match status" value="1"/>
</dbReference>
<dbReference type="PANTHER" id="PTHR24029">
    <property type="entry name" value="UVRABC SYSTEM PROTEIN B"/>
    <property type="match status" value="1"/>
</dbReference>
<keyword evidence="2" id="KW-0067">ATP-binding</keyword>
<dbReference type="InterPro" id="IPR041471">
    <property type="entry name" value="UvrB_inter"/>
</dbReference>
<dbReference type="PANTHER" id="PTHR24029:SF1">
    <property type="entry name" value="TRANSCRIPTION-REPAIR-COUPLING FACTOR"/>
    <property type="match status" value="1"/>
</dbReference>
<dbReference type="EMBL" id="UINC01062817">
    <property type="protein sequence ID" value="SVB89793.1"/>
    <property type="molecule type" value="Genomic_DNA"/>
</dbReference>
<dbReference type="Gene3D" id="3.30.2060.10">
    <property type="entry name" value="Penicillin-binding protein 1b domain"/>
    <property type="match status" value="1"/>
</dbReference>
<dbReference type="GO" id="GO:0003677">
    <property type="term" value="F:DNA binding"/>
    <property type="evidence" value="ECO:0007669"/>
    <property type="project" value="InterPro"/>
</dbReference>
<dbReference type="GO" id="GO:0009380">
    <property type="term" value="C:excinuclease repair complex"/>
    <property type="evidence" value="ECO:0007669"/>
    <property type="project" value="InterPro"/>
</dbReference>
<protein>
    <recommendedName>
        <fullName evidence="3">UvrB interaction domain-containing protein</fullName>
    </recommendedName>
</protein>
<evidence type="ECO:0000256" key="1">
    <source>
        <dbReference type="ARBA" id="ARBA00022741"/>
    </source>
</evidence>
<organism evidence="4">
    <name type="scientific">marine metagenome</name>
    <dbReference type="NCBI Taxonomy" id="408172"/>
    <lineage>
        <taxon>unclassified sequences</taxon>
        <taxon>metagenomes</taxon>
        <taxon>ecological metagenomes</taxon>
    </lineage>
</organism>
<name>A0A382HT30_9ZZZZ</name>
<dbReference type="GO" id="GO:0005524">
    <property type="term" value="F:ATP binding"/>
    <property type="evidence" value="ECO:0007669"/>
    <property type="project" value="UniProtKB-KW"/>
</dbReference>
<proteinExistence type="predicted"/>
<evidence type="ECO:0000259" key="3">
    <source>
        <dbReference type="Pfam" id="PF17757"/>
    </source>
</evidence>
<accession>A0A382HT30</accession>
<evidence type="ECO:0000313" key="4">
    <source>
        <dbReference type="EMBL" id="SVB89793.1"/>
    </source>
</evidence>
<dbReference type="GO" id="GO:0016887">
    <property type="term" value="F:ATP hydrolysis activity"/>
    <property type="evidence" value="ECO:0007669"/>
    <property type="project" value="InterPro"/>
</dbReference>
<sequence length="124" mass="14101">MRTLSKLLLFNDLTLITSIQSLITPCPDKVHLLPVNELKVGEKIDRNQFLESLVSSGYKKDELVFEVGEFSVRGSIIDVYATGSRLPVRIEIYEDKVESLRFFNPKTQLTTMKLESLSTLPPQE</sequence>
<evidence type="ECO:0000256" key="2">
    <source>
        <dbReference type="ARBA" id="ARBA00022840"/>
    </source>
</evidence>
<keyword evidence="1" id="KW-0547">Nucleotide-binding</keyword>
<gene>
    <name evidence="4" type="ORF">METZ01_LOCUS242647</name>
</gene>
<dbReference type="InterPro" id="IPR027417">
    <property type="entry name" value="P-loop_NTPase"/>
</dbReference>
<dbReference type="GO" id="GO:0006289">
    <property type="term" value="P:nucleotide-excision repair"/>
    <property type="evidence" value="ECO:0007669"/>
    <property type="project" value="InterPro"/>
</dbReference>
<feature type="non-terminal residue" evidence="4">
    <location>
        <position position="124"/>
    </location>
</feature>
<dbReference type="AlphaFoldDB" id="A0A382HT30"/>
<reference evidence="4" key="1">
    <citation type="submission" date="2018-05" db="EMBL/GenBank/DDBJ databases">
        <authorList>
            <person name="Lanie J.A."/>
            <person name="Ng W.-L."/>
            <person name="Kazmierczak K.M."/>
            <person name="Andrzejewski T.M."/>
            <person name="Davidsen T.M."/>
            <person name="Wayne K.J."/>
            <person name="Tettelin H."/>
            <person name="Glass J.I."/>
            <person name="Rusch D."/>
            <person name="Podicherti R."/>
            <person name="Tsui H.-C.T."/>
            <person name="Winkler M.E."/>
        </authorList>
    </citation>
    <scope>NUCLEOTIDE SEQUENCE</scope>
</reference>
<dbReference type="InterPro" id="IPR004807">
    <property type="entry name" value="UvrB"/>
</dbReference>
<feature type="domain" description="UvrB interaction" evidence="3">
    <location>
        <begin position="37"/>
        <end position="122"/>
    </location>
</feature>
<dbReference type="Gene3D" id="3.40.50.11180">
    <property type="match status" value="1"/>
</dbReference>
<dbReference type="Pfam" id="PF17757">
    <property type="entry name" value="UvrB_inter"/>
    <property type="match status" value="1"/>
</dbReference>